<dbReference type="InterPro" id="IPR036366">
    <property type="entry name" value="PGBDSf"/>
</dbReference>
<dbReference type="RefSeq" id="WP_184585410.1">
    <property type="nucleotide sequence ID" value="NZ_JACHJT010000003.1"/>
</dbReference>
<reference evidence="1 2" key="1">
    <citation type="submission" date="2020-08" db="EMBL/GenBank/DDBJ databases">
        <title>Sequencing the genomes of 1000 actinobacteria strains.</title>
        <authorList>
            <person name="Klenk H.-P."/>
        </authorList>
    </citation>
    <scope>NUCLEOTIDE SEQUENCE [LARGE SCALE GENOMIC DNA]</scope>
    <source>
        <strain evidence="1 2">DSM 102030</strain>
    </source>
</reference>
<dbReference type="AlphaFoldDB" id="A0A7W7W747"/>
<dbReference type="Proteomes" id="UP000523007">
    <property type="component" value="Unassembled WGS sequence"/>
</dbReference>
<dbReference type="EMBL" id="JACHJT010000003">
    <property type="protein sequence ID" value="MBB4935639.1"/>
    <property type="molecule type" value="Genomic_DNA"/>
</dbReference>
<dbReference type="Gene3D" id="1.10.101.10">
    <property type="entry name" value="PGBD-like superfamily/PGBD"/>
    <property type="match status" value="1"/>
</dbReference>
<protein>
    <submittedName>
        <fullName evidence="1">Uncharacterized protein</fullName>
    </submittedName>
</protein>
<organism evidence="1 2">
    <name type="scientific">Lipingzhangella halophila</name>
    <dbReference type="NCBI Taxonomy" id="1783352"/>
    <lineage>
        <taxon>Bacteria</taxon>
        <taxon>Bacillati</taxon>
        <taxon>Actinomycetota</taxon>
        <taxon>Actinomycetes</taxon>
        <taxon>Streptosporangiales</taxon>
        <taxon>Nocardiopsidaceae</taxon>
        <taxon>Lipingzhangella</taxon>
    </lineage>
</organism>
<evidence type="ECO:0000313" key="1">
    <source>
        <dbReference type="EMBL" id="MBB4935639.1"/>
    </source>
</evidence>
<comment type="caution">
    <text evidence="1">The sequence shown here is derived from an EMBL/GenBank/DDBJ whole genome shotgun (WGS) entry which is preliminary data.</text>
</comment>
<accession>A0A7W7W747</accession>
<gene>
    <name evidence="1" type="ORF">F4561_006548</name>
</gene>
<sequence length="238" mass="25614">MAWRLARSLERLRDEVRQVAPGTTVWTIGDAAHRASASDHNPNASGVVCAIDVVGDAGLDLAGLAEQVRTGGHPAAKYVIYDRRIASRAHGWTWRHYSGSNPHSTHVHVSVGRGPDGSSTGPYDDTSSWGISSGGATAEEDDMIGLKKGDQGPAVGLLQYMIKLSGEPYSDLLGTWGPHEDGVDEHFGDDTETALLKLRKDYGSGTDQGEHVTYWAVGQVTAMMADARARRIFEQMQS</sequence>
<keyword evidence="2" id="KW-1185">Reference proteome</keyword>
<evidence type="ECO:0000313" key="2">
    <source>
        <dbReference type="Proteomes" id="UP000523007"/>
    </source>
</evidence>
<proteinExistence type="predicted"/>
<name>A0A7W7W747_9ACTN</name>